<sequence>MNIIDGFFRIVLTIILTITLASCDSGNINKVKDSVFYEIDTSMTIGKAFSTRTDCGNGKWSEEKDARGRSIVIYACSLPERYLEHVNDLMSKSLNGEIIVHNNMNERKLKLNKEKKESFIAKLEMLTSIKDEMEVIINQLVSLMNEIEKINLKNIMHGVEKTAAYNLSRNEIEEGKITSLDEFCKYDIGKSFTTSSSIYEDVEYIEEGEFKKICNKSYELHEKYFEIYKSYELKTVNKEIAFKPLFISGGDDNISSQISEYLILFNSSKPVNYDLIFGEKIKKYNDRIASLSLGIDAYRNALIDVEQTNIDKDKLLKLEKVDAYTKWMVTDSGGVEIISSGLESHYGDKINSITFNKPKEAVALAYADFREDRIPTMYINAMKNSVQKTMMHLYYRYQKSRLSQCK</sequence>
<name>A0A484ZZ62_9GAMM</name>
<feature type="coiled-coil region" evidence="1">
    <location>
        <begin position="126"/>
        <end position="153"/>
    </location>
</feature>
<organism evidence="2 3">
    <name type="scientific">Budvicia aquatica</name>
    <dbReference type="NCBI Taxonomy" id="82979"/>
    <lineage>
        <taxon>Bacteria</taxon>
        <taxon>Pseudomonadati</taxon>
        <taxon>Pseudomonadota</taxon>
        <taxon>Gammaproteobacteria</taxon>
        <taxon>Enterobacterales</taxon>
        <taxon>Budviciaceae</taxon>
        <taxon>Budvicia</taxon>
    </lineage>
</organism>
<dbReference type="EMBL" id="CAADJA010000002">
    <property type="protein sequence ID" value="VFS52673.1"/>
    <property type="molecule type" value="Genomic_DNA"/>
</dbReference>
<accession>A0A484ZZ62</accession>
<proteinExistence type="predicted"/>
<dbReference type="Proteomes" id="UP000373449">
    <property type="component" value="Unassembled WGS sequence"/>
</dbReference>
<gene>
    <name evidence="2" type="ORF">NCTC12282_05940</name>
</gene>
<evidence type="ECO:0000313" key="2">
    <source>
        <dbReference type="EMBL" id="VFS52673.1"/>
    </source>
</evidence>
<evidence type="ECO:0000313" key="3">
    <source>
        <dbReference type="Proteomes" id="UP000373449"/>
    </source>
</evidence>
<dbReference type="RefSeq" id="WP_134531554.1">
    <property type="nucleotide sequence ID" value="NZ_CAADJA010000002.1"/>
</dbReference>
<keyword evidence="1" id="KW-0175">Coiled coil</keyword>
<reference evidence="2 3" key="1">
    <citation type="submission" date="2019-03" db="EMBL/GenBank/DDBJ databases">
        <authorList>
            <consortium name="Pathogen Informatics"/>
        </authorList>
    </citation>
    <scope>NUCLEOTIDE SEQUENCE [LARGE SCALE GENOMIC DNA]</scope>
    <source>
        <strain evidence="2 3">NCTC12282</strain>
    </source>
</reference>
<evidence type="ECO:0000256" key="1">
    <source>
        <dbReference type="SAM" id="Coils"/>
    </source>
</evidence>
<protein>
    <submittedName>
        <fullName evidence="2">Uncharacterized protein</fullName>
    </submittedName>
</protein>
<dbReference type="AlphaFoldDB" id="A0A484ZZ62"/>